<dbReference type="EMBL" id="NAJN01001817">
    <property type="protein sequence ID" value="TKA61048.1"/>
    <property type="molecule type" value="Genomic_DNA"/>
</dbReference>
<accession>A0A4U0WF64</accession>
<feature type="domain" description="Ketoreductase" evidence="4">
    <location>
        <begin position="18"/>
        <end position="189"/>
    </location>
</feature>
<evidence type="ECO:0000259" key="4">
    <source>
        <dbReference type="SMART" id="SM00822"/>
    </source>
</evidence>
<dbReference type="FunFam" id="3.40.50.720:FF:000084">
    <property type="entry name" value="Short-chain dehydrogenase reductase"/>
    <property type="match status" value="1"/>
</dbReference>
<keyword evidence="2" id="KW-0521">NADP</keyword>
<dbReference type="PANTHER" id="PTHR43008">
    <property type="entry name" value="BENZIL REDUCTASE"/>
    <property type="match status" value="1"/>
</dbReference>
<dbReference type="Gene3D" id="3.40.50.720">
    <property type="entry name" value="NAD(P)-binding Rossmann-like Domain"/>
    <property type="match status" value="1"/>
</dbReference>
<dbReference type="PROSITE" id="PS00061">
    <property type="entry name" value="ADH_SHORT"/>
    <property type="match status" value="1"/>
</dbReference>
<evidence type="ECO:0000313" key="5">
    <source>
        <dbReference type="EMBL" id="TKA61048.1"/>
    </source>
</evidence>
<dbReference type="AlphaFoldDB" id="A0A4U0WF64"/>
<dbReference type="GO" id="GO:0050664">
    <property type="term" value="F:oxidoreductase activity, acting on NAD(P)H, oxygen as acceptor"/>
    <property type="evidence" value="ECO:0007669"/>
    <property type="project" value="TreeGrafter"/>
</dbReference>
<dbReference type="Pfam" id="PF13561">
    <property type="entry name" value="adh_short_C2"/>
    <property type="match status" value="1"/>
</dbReference>
<dbReference type="STRING" id="331657.A0A4U0WF64"/>
<evidence type="ECO:0000313" key="6">
    <source>
        <dbReference type="Proteomes" id="UP000308768"/>
    </source>
</evidence>
<name>A0A4U0WF64_9PEZI</name>
<dbReference type="PRINTS" id="PR00080">
    <property type="entry name" value="SDRFAMILY"/>
</dbReference>
<reference evidence="5 6" key="1">
    <citation type="submission" date="2017-03" db="EMBL/GenBank/DDBJ databases">
        <title>Genomes of endolithic fungi from Antarctica.</title>
        <authorList>
            <person name="Coleine C."/>
            <person name="Masonjones S."/>
            <person name="Stajich J.E."/>
        </authorList>
    </citation>
    <scope>NUCLEOTIDE SEQUENCE [LARGE SCALE GENOMIC DNA]</scope>
    <source>
        <strain evidence="5 6">CCFEE 5187</strain>
    </source>
</reference>
<dbReference type="SMART" id="SM00822">
    <property type="entry name" value="PKS_KR"/>
    <property type="match status" value="1"/>
</dbReference>
<protein>
    <recommendedName>
        <fullName evidence="4">Ketoreductase domain-containing protein</fullName>
    </recommendedName>
</protein>
<evidence type="ECO:0000256" key="1">
    <source>
        <dbReference type="ARBA" id="ARBA00006484"/>
    </source>
</evidence>
<comment type="caution">
    <text evidence="5">The sequence shown here is derived from an EMBL/GenBank/DDBJ whole genome shotgun (WGS) entry which is preliminary data.</text>
</comment>
<evidence type="ECO:0000256" key="3">
    <source>
        <dbReference type="ARBA" id="ARBA00023002"/>
    </source>
</evidence>
<sequence length="271" mass="28270">MSTAPTANLPQRFALKNKTIVVTGGARGLGLSFASALAEAGANIAAIDLDDSPPDELGKLQAIGVKAKYYTANVQDYDGLRNTIEEIAQEFGSIDGCIPAAGIMRDKPFLEHTAKDINDVLGVNIVGVMYTVQHCAAQMVKQKTGGNIVCISSAAGHHGCAPMTCAAYVASKHAVLGLVKQVAGELAEHGIRCNSISPGCVSAIASPFESSTADENQGHADGYVDEDLLRSGCMLKRVGEPDELHGAMLYLMSDASSYMTGNDILVNGGKL</sequence>
<comment type="similarity">
    <text evidence="1">Belongs to the short-chain dehydrogenases/reductases (SDR) family.</text>
</comment>
<dbReference type="PANTHER" id="PTHR43008:SF4">
    <property type="entry name" value="CHAIN DEHYDROGENASE, PUTATIVE (AFU_ORTHOLOGUE AFUA_4G08710)-RELATED"/>
    <property type="match status" value="1"/>
</dbReference>
<gene>
    <name evidence="5" type="ORF">B0A49_10951</name>
</gene>
<dbReference type="SUPFAM" id="SSF51735">
    <property type="entry name" value="NAD(P)-binding Rossmann-fold domains"/>
    <property type="match status" value="1"/>
</dbReference>
<keyword evidence="3" id="KW-0560">Oxidoreductase</keyword>
<dbReference type="InterPro" id="IPR057326">
    <property type="entry name" value="KR_dom"/>
</dbReference>
<dbReference type="PRINTS" id="PR00081">
    <property type="entry name" value="GDHRDH"/>
</dbReference>
<evidence type="ECO:0000256" key="2">
    <source>
        <dbReference type="ARBA" id="ARBA00022857"/>
    </source>
</evidence>
<organism evidence="5 6">
    <name type="scientific">Cryomyces minteri</name>
    <dbReference type="NCBI Taxonomy" id="331657"/>
    <lineage>
        <taxon>Eukaryota</taxon>
        <taxon>Fungi</taxon>
        <taxon>Dikarya</taxon>
        <taxon>Ascomycota</taxon>
        <taxon>Pezizomycotina</taxon>
        <taxon>Dothideomycetes</taxon>
        <taxon>Dothideomycetes incertae sedis</taxon>
        <taxon>Cryomyces</taxon>
    </lineage>
</organism>
<dbReference type="InterPro" id="IPR036291">
    <property type="entry name" value="NAD(P)-bd_dom_sf"/>
</dbReference>
<proteinExistence type="inferred from homology"/>
<dbReference type="GO" id="GO:0016616">
    <property type="term" value="F:oxidoreductase activity, acting on the CH-OH group of donors, NAD or NADP as acceptor"/>
    <property type="evidence" value="ECO:0007669"/>
    <property type="project" value="UniProtKB-ARBA"/>
</dbReference>
<keyword evidence="6" id="KW-1185">Reference proteome</keyword>
<dbReference type="InterPro" id="IPR020904">
    <property type="entry name" value="Sc_DH/Rdtase_CS"/>
</dbReference>
<dbReference type="Proteomes" id="UP000308768">
    <property type="component" value="Unassembled WGS sequence"/>
</dbReference>
<dbReference type="InterPro" id="IPR002347">
    <property type="entry name" value="SDR_fam"/>
</dbReference>
<dbReference type="OrthoDB" id="417891at2759"/>